<protein>
    <submittedName>
        <fullName evidence="4">DUF871 domain-containing protein</fullName>
    </submittedName>
</protein>
<dbReference type="InterPro" id="IPR029000">
    <property type="entry name" value="Cyclophilin-like_dom_sf"/>
</dbReference>
<name>A0AAJ5JL10_9ENTE</name>
<proteinExistence type="predicted"/>
<dbReference type="SUPFAM" id="SSF50891">
    <property type="entry name" value="Cyclophilin-like"/>
    <property type="match status" value="1"/>
</dbReference>
<dbReference type="InterPro" id="IPR043797">
    <property type="entry name" value="MupG_N"/>
</dbReference>
<reference evidence="3 5" key="2">
    <citation type="journal article" date="2020" name="Int. J. Syst. Evol. Microbiol.">
        <title>Vagococcus xieshaowenii sp. nov., isolated from snow finch (Montifringilla taczanowskii) cloacal content.</title>
        <authorList>
            <person name="Ge Y."/>
            <person name="Yang J."/>
            <person name="Lai X.H."/>
            <person name="Zhang G."/>
            <person name="Jin D."/>
            <person name="Lu S."/>
            <person name="Wang B."/>
            <person name="Huang Y."/>
            <person name="Huang Y."/>
            <person name="Ren Z."/>
            <person name="Zhang X."/>
            <person name="Xu J."/>
        </authorList>
    </citation>
    <scope>NUCLEOTIDE SEQUENCE [LARGE SCALE GENOMIC DNA]</scope>
    <source>
        <strain evidence="3">Personal::cf-49</strain>
        <strain evidence="5">personal::cf-49</strain>
    </source>
</reference>
<keyword evidence="5" id="KW-1185">Reference proteome</keyword>
<dbReference type="EMBL" id="SRHU01000025">
    <property type="protein sequence ID" value="TFZ40325.1"/>
    <property type="molecule type" value="Genomic_DNA"/>
</dbReference>
<evidence type="ECO:0000313" key="6">
    <source>
        <dbReference type="Proteomes" id="UP000297725"/>
    </source>
</evidence>
<dbReference type="PANTHER" id="PTHR38435">
    <property type="match status" value="1"/>
</dbReference>
<feature type="domain" description="6-phospho-N-acetylmuramidase N-terminal" evidence="2">
    <location>
        <begin position="2"/>
        <end position="234"/>
    </location>
</feature>
<accession>A0AAJ5JL10</accession>
<evidence type="ECO:0000259" key="2">
    <source>
        <dbReference type="Pfam" id="PF19200"/>
    </source>
</evidence>
<dbReference type="AlphaFoldDB" id="A0AAJ5JL10"/>
<dbReference type="InterPro" id="IPR043894">
    <property type="entry name" value="MupG_C"/>
</dbReference>
<sequence length="357" mass="40445">MLGFSIFFSEAIDSETENYIKKMKAAGFEGVFSSLHIPEDDTSTYKEKLQTLGNMLKKYQLNLMVDISTLGLKALGYDIQSKEDIEAIKALGITGLRMDYGISFDVIAQLSQWITVSLNASTLTVEEVAYLKEQGANFSNLELWHNYYPRVETGLAMETFKQKNELFHHLGLKICAFVPGDHQLRGPLFEGLPTVEDHRYQAPLVSTVSLLDAGYVSDVYIGDPGIKEATMTQFFDYFKQQRVSLKVEVLDATHERLFIGTHTNRVDDARDVIRSQEARFKELPIIEPHKTLVRTKGSVTLDNEKYGRYKGELQLTKVDLPLDERVNVVARVIEEDQALIKVIKPGMSYRLVNYKGA</sequence>
<dbReference type="Pfam" id="PF19200">
    <property type="entry name" value="MupG_N"/>
    <property type="match status" value="1"/>
</dbReference>
<feature type="domain" description="6-phospho-N-acetylmuramidase C-terminal" evidence="1">
    <location>
        <begin position="245"/>
        <end position="351"/>
    </location>
</feature>
<gene>
    <name evidence="4" type="ORF">E4031_07755</name>
    <name evidence="3" type="ORF">E4Z98_00690</name>
</gene>
<evidence type="ECO:0000313" key="4">
    <source>
        <dbReference type="EMBL" id="TFZ40325.1"/>
    </source>
</evidence>
<dbReference type="Pfam" id="PF05913">
    <property type="entry name" value="MupG_C"/>
    <property type="match status" value="1"/>
</dbReference>
<dbReference type="InterPro" id="IPR008589">
    <property type="entry name" value="MupG"/>
</dbReference>
<dbReference type="InterPro" id="IPR017853">
    <property type="entry name" value="GH"/>
</dbReference>
<dbReference type="PANTHER" id="PTHR38435:SF2">
    <property type="entry name" value="DUF871 DOMAIN-CONTAINING PROTEIN"/>
    <property type="match status" value="1"/>
</dbReference>
<dbReference type="Gene3D" id="3.20.20.70">
    <property type="entry name" value="Aldolase class I"/>
    <property type="match status" value="1"/>
</dbReference>
<dbReference type="EMBL" id="CP038865">
    <property type="protein sequence ID" value="QCA27940.1"/>
    <property type="molecule type" value="Genomic_DNA"/>
</dbReference>
<evidence type="ECO:0000259" key="1">
    <source>
        <dbReference type="Pfam" id="PF05913"/>
    </source>
</evidence>
<evidence type="ECO:0000313" key="5">
    <source>
        <dbReference type="Proteomes" id="UP000296883"/>
    </source>
</evidence>
<dbReference type="Proteomes" id="UP000297725">
    <property type="component" value="Unassembled WGS sequence"/>
</dbReference>
<dbReference type="Gene3D" id="2.40.100.10">
    <property type="entry name" value="Cyclophilin-like"/>
    <property type="match status" value="1"/>
</dbReference>
<reference evidence="4 6" key="1">
    <citation type="submission" date="2019-03" db="EMBL/GenBank/DDBJ databases">
        <title>Vagococcus sp. was isolated fron gut of Carduelis flavirostris.</title>
        <authorList>
            <person name="Ge Y."/>
        </authorList>
    </citation>
    <scope>NUCLEOTIDE SEQUENCE [LARGE SCALE GENOMIC DNA]</scope>
    <source>
        <strain evidence="4 6">CF-210</strain>
    </source>
</reference>
<dbReference type="RefSeq" id="WP_135254889.1">
    <property type="nucleotide sequence ID" value="NZ_CP038865.1"/>
</dbReference>
<dbReference type="InterPro" id="IPR013785">
    <property type="entry name" value="Aldolase_TIM"/>
</dbReference>
<dbReference type="Proteomes" id="UP000296883">
    <property type="component" value="Chromosome"/>
</dbReference>
<dbReference type="SUPFAM" id="SSF51445">
    <property type="entry name" value="(Trans)glycosidases"/>
    <property type="match status" value="1"/>
</dbReference>
<organism evidence="4 6">
    <name type="scientific">Vagococcus xieshaowenii</name>
    <dbReference type="NCBI Taxonomy" id="2562451"/>
    <lineage>
        <taxon>Bacteria</taxon>
        <taxon>Bacillati</taxon>
        <taxon>Bacillota</taxon>
        <taxon>Bacilli</taxon>
        <taxon>Lactobacillales</taxon>
        <taxon>Enterococcaceae</taxon>
        <taxon>Vagococcus</taxon>
    </lineage>
</organism>
<evidence type="ECO:0000313" key="3">
    <source>
        <dbReference type="EMBL" id="QCA27940.1"/>
    </source>
</evidence>